<feature type="region of interest" description="Disordered" evidence="1">
    <location>
        <begin position="58"/>
        <end position="101"/>
    </location>
</feature>
<proteinExistence type="predicted"/>
<evidence type="ECO:0000313" key="3">
    <source>
        <dbReference type="Proteomes" id="UP001373714"/>
    </source>
</evidence>
<protein>
    <submittedName>
        <fullName evidence="2">Uncharacterized protein</fullName>
    </submittedName>
</protein>
<dbReference type="EMBL" id="JAVHNS010000006">
    <property type="protein sequence ID" value="KAK6352295.1"/>
    <property type="molecule type" value="Genomic_DNA"/>
</dbReference>
<organism evidence="2 3">
    <name type="scientific">Orbilia blumenaviensis</name>
    <dbReference type="NCBI Taxonomy" id="1796055"/>
    <lineage>
        <taxon>Eukaryota</taxon>
        <taxon>Fungi</taxon>
        <taxon>Dikarya</taxon>
        <taxon>Ascomycota</taxon>
        <taxon>Pezizomycotina</taxon>
        <taxon>Orbiliomycetes</taxon>
        <taxon>Orbiliales</taxon>
        <taxon>Orbiliaceae</taxon>
        <taxon>Orbilia</taxon>
    </lineage>
</organism>
<accession>A0AAV9V0H5</accession>
<sequence>MPIKFLTAYEVSQTFTLICNGLGAVALDGSDEPEIVHISARFANWHLTVAPDIKMADAPPLPPRPTAAAAARGLRNPITPKKREEIRARDLNLARRSYRKT</sequence>
<gene>
    <name evidence="2" type="ORF">TWF730_009125</name>
</gene>
<evidence type="ECO:0000256" key="1">
    <source>
        <dbReference type="SAM" id="MobiDB-lite"/>
    </source>
</evidence>
<reference evidence="2 3" key="1">
    <citation type="submission" date="2019-10" db="EMBL/GenBank/DDBJ databases">
        <authorList>
            <person name="Palmer J.M."/>
        </authorList>
    </citation>
    <scope>NUCLEOTIDE SEQUENCE [LARGE SCALE GENOMIC DNA]</scope>
    <source>
        <strain evidence="2 3">TWF730</strain>
    </source>
</reference>
<name>A0AAV9V0H5_9PEZI</name>
<dbReference type="Proteomes" id="UP001373714">
    <property type="component" value="Unassembled WGS sequence"/>
</dbReference>
<evidence type="ECO:0000313" key="2">
    <source>
        <dbReference type="EMBL" id="KAK6352295.1"/>
    </source>
</evidence>
<comment type="caution">
    <text evidence="2">The sequence shown here is derived from an EMBL/GenBank/DDBJ whole genome shotgun (WGS) entry which is preliminary data.</text>
</comment>
<keyword evidence="3" id="KW-1185">Reference proteome</keyword>
<feature type="compositionally biased region" description="Basic and acidic residues" evidence="1">
    <location>
        <begin position="81"/>
        <end position="93"/>
    </location>
</feature>
<dbReference type="AlphaFoldDB" id="A0AAV9V0H5"/>